<dbReference type="EMBL" id="CP017675">
    <property type="protein sequence ID" value="APB32649.1"/>
    <property type="molecule type" value="Genomic_DNA"/>
</dbReference>
<dbReference type="PANTHER" id="PTHR35586:SF2">
    <property type="entry name" value="SLL1542 PROTEIN"/>
    <property type="match status" value="1"/>
</dbReference>
<dbReference type="InterPro" id="IPR025587">
    <property type="entry name" value="DUF4351"/>
</dbReference>
<evidence type="ECO:0000313" key="3">
    <source>
        <dbReference type="EMBL" id="APB32649.1"/>
    </source>
</evidence>
<evidence type="ECO:0000256" key="1">
    <source>
        <dbReference type="SAM" id="MobiDB-lite"/>
    </source>
</evidence>
<dbReference type="PANTHER" id="PTHR35586">
    <property type="entry name" value="SLL1691 PROTEIN"/>
    <property type="match status" value="1"/>
</dbReference>
<proteinExistence type="predicted"/>
<dbReference type="RefSeq" id="WP_084111414.1">
    <property type="nucleotide sequence ID" value="NZ_CP017675.1"/>
</dbReference>
<gene>
    <name evidence="3" type="ORF">GlitD10_0341</name>
</gene>
<dbReference type="STRING" id="1188229.GlitD10_0341"/>
<dbReference type="Proteomes" id="UP000180235">
    <property type="component" value="Chromosome"/>
</dbReference>
<evidence type="ECO:0000313" key="4">
    <source>
        <dbReference type="Proteomes" id="UP000180235"/>
    </source>
</evidence>
<accession>A0A1J0A9S7</accession>
<dbReference type="Pfam" id="PF14261">
    <property type="entry name" value="DUF4351"/>
    <property type="match status" value="1"/>
</dbReference>
<dbReference type="KEGG" id="glt:GlitD10_0341"/>
<evidence type="ECO:0000259" key="2">
    <source>
        <dbReference type="Pfam" id="PF14261"/>
    </source>
</evidence>
<dbReference type="OrthoDB" id="452374at2"/>
<feature type="compositionally biased region" description="Basic and acidic residues" evidence="1">
    <location>
        <begin position="195"/>
        <end position="209"/>
    </location>
</feature>
<dbReference type="AlphaFoldDB" id="A0A1J0A9S7"/>
<dbReference type="InterPro" id="IPR022573">
    <property type="entry name" value="DUF2887"/>
</dbReference>
<dbReference type="Pfam" id="PF11103">
    <property type="entry name" value="DUF2887"/>
    <property type="match status" value="1"/>
</dbReference>
<reference evidence="3 4" key="1">
    <citation type="submission" date="2016-10" db="EMBL/GenBank/DDBJ databases">
        <title>Description of Gloeomargarita lithophora gen. nov., sp. nov., a thylakoid-bearing basal-branching cyanobacterium with intracellular carbonates, and proposal for Gloeomargaritales ord. nov.</title>
        <authorList>
            <person name="Moreira D."/>
            <person name="Tavera R."/>
            <person name="Benzerara K."/>
            <person name="Skouri-Panet F."/>
            <person name="Couradeau E."/>
            <person name="Gerard E."/>
            <person name="Loussert C."/>
            <person name="Novelo E."/>
            <person name="Zivanovic Y."/>
            <person name="Lopez-Garcia P."/>
        </authorList>
    </citation>
    <scope>NUCLEOTIDE SEQUENCE [LARGE SCALE GENOMIC DNA]</scope>
    <source>
        <strain evidence="3 4">D10</strain>
    </source>
</reference>
<sequence length="273" mass="30726">MGLPSPSVTYQFQSLELKEFSFRMDGLFVPSPPDVKLPLILIEAQMQPDERLYTRIQNELSTYIHQYQPSNPVVVLVIYPERTIERVIANLSNYLAYWGVHRIYLAEIPAQQSLGGDLLRLMVLPPAQVVAVGQDLLRRIRQDDAPEDYVEWVVETLVRRFPQSARSKIMEMLGLVELKQTRFYQEVYGEGKAEGKAEGKVEGKAEGKAEGQQQGEATLLLRQLSRKFGSLTPAQTQTIASLPTTQLESLGEALLGFTVQGDLDDWLESFPTG</sequence>
<protein>
    <recommendedName>
        <fullName evidence="2">DUF4351 domain-containing protein</fullName>
    </recommendedName>
</protein>
<name>A0A1J0A9S7_9CYAN</name>
<feature type="region of interest" description="Disordered" evidence="1">
    <location>
        <begin position="195"/>
        <end position="214"/>
    </location>
</feature>
<feature type="domain" description="DUF4351" evidence="2">
    <location>
        <begin position="210"/>
        <end position="267"/>
    </location>
</feature>
<keyword evidence="4" id="KW-1185">Reference proteome</keyword>
<organism evidence="3 4">
    <name type="scientific">Gloeomargarita lithophora Alchichica-D10</name>
    <dbReference type="NCBI Taxonomy" id="1188229"/>
    <lineage>
        <taxon>Bacteria</taxon>
        <taxon>Bacillati</taxon>
        <taxon>Cyanobacteriota</taxon>
        <taxon>Cyanophyceae</taxon>
        <taxon>Gloeomargaritales</taxon>
        <taxon>Gloeomargaritaceae</taxon>
        <taxon>Gloeomargarita</taxon>
    </lineage>
</organism>